<name>A0A0J5FN94_9GAMM</name>
<dbReference type="Proteomes" id="UP000036277">
    <property type="component" value="Unassembled WGS sequence"/>
</dbReference>
<dbReference type="EMBL" id="LFCV01000149">
    <property type="protein sequence ID" value="KMJ43743.1"/>
    <property type="molecule type" value="Genomic_DNA"/>
</dbReference>
<organism evidence="1 2">
    <name type="scientific">Xenorhabdus khoisanae</name>
    <dbReference type="NCBI Taxonomy" id="880157"/>
    <lineage>
        <taxon>Bacteria</taxon>
        <taxon>Pseudomonadati</taxon>
        <taxon>Pseudomonadota</taxon>
        <taxon>Gammaproteobacteria</taxon>
        <taxon>Enterobacterales</taxon>
        <taxon>Morganellaceae</taxon>
        <taxon>Xenorhabdus</taxon>
    </lineage>
</organism>
<keyword evidence="2" id="KW-1185">Reference proteome</keyword>
<dbReference type="STRING" id="880157.AB204_18115"/>
<protein>
    <submittedName>
        <fullName evidence="1">Uncharacterized protein</fullName>
    </submittedName>
</protein>
<evidence type="ECO:0000313" key="2">
    <source>
        <dbReference type="Proteomes" id="UP000036277"/>
    </source>
</evidence>
<proteinExistence type="predicted"/>
<gene>
    <name evidence="1" type="ORF">AB204_18115</name>
</gene>
<dbReference type="PATRIC" id="fig|880157.4.peg.3890"/>
<sequence length="62" mass="6914">MIRRNLDPAKYESKAVKFNLMMPDNLLTAIDCYIEPRNAAFLQAAIKLSGTDLGQVSKGNRT</sequence>
<comment type="caution">
    <text evidence="1">The sequence shown here is derived from an EMBL/GenBank/DDBJ whole genome shotgun (WGS) entry which is preliminary data.</text>
</comment>
<accession>A0A0J5FN94</accession>
<reference evidence="1 2" key="1">
    <citation type="submission" date="2015-06" db="EMBL/GenBank/DDBJ databases">
        <title>Draft Whole-Genome Sequence of the Entomopathogenic Bacterium Xenorhabdus khoisanae.</title>
        <authorList>
            <person name="Naidoo S."/>
            <person name="Featherston J."/>
            <person name="Gray V.M."/>
        </authorList>
    </citation>
    <scope>NUCLEOTIDE SEQUENCE [LARGE SCALE GENOMIC DNA]</scope>
    <source>
        <strain evidence="1 2">MCB</strain>
    </source>
</reference>
<evidence type="ECO:0000313" key="1">
    <source>
        <dbReference type="EMBL" id="KMJ43743.1"/>
    </source>
</evidence>
<dbReference type="AlphaFoldDB" id="A0A0J5FN94"/>